<evidence type="ECO:0000313" key="2">
    <source>
        <dbReference type="EMBL" id="KAK9022095.1"/>
    </source>
</evidence>
<dbReference type="EMBL" id="JBBPBN010000015">
    <property type="protein sequence ID" value="KAK9022095.1"/>
    <property type="molecule type" value="Genomic_DNA"/>
</dbReference>
<reference evidence="2 3" key="1">
    <citation type="journal article" date="2024" name="G3 (Bethesda)">
        <title>Genome assembly of Hibiscus sabdariffa L. provides insights into metabolisms of medicinal natural products.</title>
        <authorList>
            <person name="Kim T."/>
        </authorList>
    </citation>
    <scope>NUCLEOTIDE SEQUENCE [LARGE SCALE GENOMIC DNA]</scope>
    <source>
        <strain evidence="2">TK-2024</strain>
        <tissue evidence="2">Old leaves</tissue>
    </source>
</reference>
<protein>
    <submittedName>
        <fullName evidence="2">Uncharacterized protein</fullName>
    </submittedName>
</protein>
<name>A0ABR2SA12_9ROSI</name>
<feature type="region of interest" description="Disordered" evidence="1">
    <location>
        <begin position="1"/>
        <end position="35"/>
    </location>
</feature>
<evidence type="ECO:0000256" key="1">
    <source>
        <dbReference type="SAM" id="MobiDB-lite"/>
    </source>
</evidence>
<proteinExistence type="predicted"/>
<dbReference type="Proteomes" id="UP001396334">
    <property type="component" value="Unassembled WGS sequence"/>
</dbReference>
<comment type="caution">
    <text evidence="2">The sequence shown here is derived from an EMBL/GenBank/DDBJ whole genome shotgun (WGS) entry which is preliminary data.</text>
</comment>
<organism evidence="2 3">
    <name type="scientific">Hibiscus sabdariffa</name>
    <name type="common">roselle</name>
    <dbReference type="NCBI Taxonomy" id="183260"/>
    <lineage>
        <taxon>Eukaryota</taxon>
        <taxon>Viridiplantae</taxon>
        <taxon>Streptophyta</taxon>
        <taxon>Embryophyta</taxon>
        <taxon>Tracheophyta</taxon>
        <taxon>Spermatophyta</taxon>
        <taxon>Magnoliopsida</taxon>
        <taxon>eudicotyledons</taxon>
        <taxon>Gunneridae</taxon>
        <taxon>Pentapetalae</taxon>
        <taxon>rosids</taxon>
        <taxon>malvids</taxon>
        <taxon>Malvales</taxon>
        <taxon>Malvaceae</taxon>
        <taxon>Malvoideae</taxon>
        <taxon>Hibiscus</taxon>
    </lineage>
</organism>
<accession>A0ABR2SA12</accession>
<evidence type="ECO:0000313" key="3">
    <source>
        <dbReference type="Proteomes" id="UP001396334"/>
    </source>
</evidence>
<feature type="compositionally biased region" description="Polar residues" evidence="1">
    <location>
        <begin position="1"/>
        <end position="10"/>
    </location>
</feature>
<keyword evidence="3" id="KW-1185">Reference proteome</keyword>
<gene>
    <name evidence="2" type="ORF">V6N11_002389</name>
</gene>
<sequence>MAVPSSTSRGFTIRAERQPSGEPTMAGPAQAQKVDTPSVSKHSFLSSIDLGFDPATSTSTSTAVYSAGLTIHKYLNLAYRFTSFKDGRIREKLLSLGSHTHMWLESVWYFSGTPRMARLDLASLHKLITLEMSLNPRPSNNGQMNYLNTN</sequence>